<protein>
    <submittedName>
        <fullName evidence="1">Uncharacterized protein</fullName>
    </submittedName>
</protein>
<dbReference type="GO" id="GO:0006044">
    <property type="term" value="P:N-acetylglucosamine metabolic process"/>
    <property type="evidence" value="ECO:0007669"/>
    <property type="project" value="TreeGrafter"/>
</dbReference>
<dbReference type="InterPro" id="IPR022036">
    <property type="entry name" value="DUF3605"/>
</dbReference>
<dbReference type="EMBL" id="PQXO01000045">
    <property type="protein sequence ID" value="TGO90950.1"/>
    <property type="molecule type" value="Genomic_DNA"/>
</dbReference>
<dbReference type="STRING" id="87229.A0A4Z1L2D9"/>
<accession>A0A4Z1L2D9</accession>
<name>A0A4Z1L2D9_9HELO</name>
<proteinExistence type="predicted"/>
<organism evidence="1 2">
    <name type="scientific">Botrytis porri</name>
    <dbReference type="NCBI Taxonomy" id="87229"/>
    <lineage>
        <taxon>Eukaryota</taxon>
        <taxon>Fungi</taxon>
        <taxon>Dikarya</taxon>
        <taxon>Ascomycota</taxon>
        <taxon>Pezizomycotina</taxon>
        <taxon>Leotiomycetes</taxon>
        <taxon>Helotiales</taxon>
        <taxon>Sclerotiniaceae</taxon>
        <taxon>Botrytis</taxon>
    </lineage>
</organism>
<sequence length="107" mass="12823">MRFILDEKLQWKQEDVQAQDAPFRNRGDYQILRNDWPYGIDEKIVHLVVWTKFALEDDLETGDTREDVKREIQRWVDRVFGEKCGGENELEKLEIDTFGRAFPRHAL</sequence>
<evidence type="ECO:0000313" key="1">
    <source>
        <dbReference type="EMBL" id="TGO90950.1"/>
    </source>
</evidence>
<dbReference type="AlphaFoldDB" id="A0A4Z1L2D9"/>
<dbReference type="Proteomes" id="UP000297280">
    <property type="component" value="Unassembled WGS sequence"/>
</dbReference>
<dbReference type="PANTHER" id="PTHR35020:SF4">
    <property type="entry name" value="N-ACETYLGLUCOSAMINE-INDUCED PROTEIN 1"/>
    <property type="match status" value="1"/>
</dbReference>
<keyword evidence="2" id="KW-1185">Reference proteome</keyword>
<dbReference type="PANTHER" id="PTHR35020">
    <property type="entry name" value="N-ACETYLGLUCOSAMINE-INDUCED PROTEIN 1"/>
    <property type="match status" value="1"/>
</dbReference>
<comment type="caution">
    <text evidence="1">The sequence shown here is derived from an EMBL/GenBank/DDBJ whole genome shotgun (WGS) entry which is preliminary data.</text>
</comment>
<dbReference type="GO" id="GO:0005737">
    <property type="term" value="C:cytoplasm"/>
    <property type="evidence" value="ECO:0007669"/>
    <property type="project" value="TreeGrafter"/>
</dbReference>
<gene>
    <name evidence="1" type="ORF">BPOR_0045g00130</name>
</gene>
<dbReference type="Pfam" id="PF12239">
    <property type="entry name" value="DUF3605"/>
    <property type="match status" value="1"/>
</dbReference>
<evidence type="ECO:0000313" key="2">
    <source>
        <dbReference type="Proteomes" id="UP000297280"/>
    </source>
</evidence>
<reference evidence="1 2" key="1">
    <citation type="submission" date="2017-12" db="EMBL/GenBank/DDBJ databases">
        <title>Comparative genomics of Botrytis spp.</title>
        <authorList>
            <person name="Valero-Jimenez C.A."/>
            <person name="Tapia P."/>
            <person name="Veloso J."/>
            <person name="Silva-Moreno E."/>
            <person name="Staats M."/>
            <person name="Valdes J.H."/>
            <person name="Van Kan J.A.L."/>
        </authorList>
    </citation>
    <scope>NUCLEOTIDE SEQUENCE [LARGE SCALE GENOMIC DNA]</scope>
    <source>
        <strain evidence="1 2">MUCL3349</strain>
    </source>
</reference>